<dbReference type="InterPro" id="IPR035985">
    <property type="entry name" value="Ubiquitin-activating_enz"/>
</dbReference>
<name>A0ABY7AK62_9ALTE</name>
<dbReference type="Pfam" id="PF00899">
    <property type="entry name" value="ThiF"/>
    <property type="match status" value="1"/>
</dbReference>
<dbReference type="EMBL" id="CP109965">
    <property type="protein sequence ID" value="WAJ69531.1"/>
    <property type="molecule type" value="Genomic_DNA"/>
</dbReference>
<evidence type="ECO:0000259" key="2">
    <source>
        <dbReference type="Pfam" id="PF14461"/>
    </source>
</evidence>
<dbReference type="Pfam" id="PF14461">
    <property type="entry name" value="Prok-E2_B"/>
    <property type="match status" value="1"/>
</dbReference>
<dbReference type="PANTHER" id="PTHR10953:SF102">
    <property type="entry name" value="ADENYLYLTRANSFERASE AND SULFURTRANSFERASE MOCS3"/>
    <property type="match status" value="1"/>
</dbReference>
<dbReference type="InterPro" id="IPR032701">
    <property type="entry name" value="Prok-E2_B_dom"/>
</dbReference>
<organism evidence="3 4">
    <name type="scientific">Catenovulum adriaticum</name>
    <dbReference type="NCBI Taxonomy" id="2984846"/>
    <lineage>
        <taxon>Bacteria</taxon>
        <taxon>Pseudomonadati</taxon>
        <taxon>Pseudomonadota</taxon>
        <taxon>Gammaproteobacteria</taxon>
        <taxon>Alteromonadales</taxon>
        <taxon>Alteromonadaceae</taxon>
        <taxon>Catenovulum</taxon>
    </lineage>
</organism>
<dbReference type="RefSeq" id="WP_268073794.1">
    <property type="nucleotide sequence ID" value="NZ_CP109965.1"/>
</dbReference>
<feature type="domain" description="THIF-type NAD/FAD binding fold" evidence="1">
    <location>
        <begin position="307"/>
        <end position="483"/>
    </location>
</feature>
<gene>
    <name evidence="3" type="ORF">OLW01_10145</name>
</gene>
<protein>
    <submittedName>
        <fullName evidence="3">ThiF family adenylyltransferase</fullName>
    </submittedName>
</protein>
<keyword evidence="3" id="KW-0808">Transferase</keyword>
<accession>A0ABY7AK62</accession>
<evidence type="ECO:0000259" key="1">
    <source>
        <dbReference type="Pfam" id="PF00899"/>
    </source>
</evidence>
<keyword evidence="4" id="KW-1185">Reference proteome</keyword>
<sequence>MAEHNYQHYCKFLTSHGFSAQINSNNDITIDLQINNRTLGLKVFLPKLFPNALPKFYLLDRFAYGLLPHVSTRDDGAGTVCIGEYNQYCLDVERPEHVLLETLQKAKDMLARLLTDRVYFEEEAYKEFVAIWNFKVKAGTPSIKYFGDDEDSLSELKVKCSQDKKLKLNAFFAEGKSSLNKDFLVYSKYKKTPLSIRGKGVFIDIPAHHLILPPSPTESVSEWWKKQIQKLPLPQKQELKRYAKNNRHNSLNIILSSIVKGQRIWVALYCVRDNDERLPLHESHFKHWHIEPAIIDVISRHSLLYRSGASTKLGDAKVCVIGCGSVGGHVVDKLASSGVGHITICDQDNFNLENIHRHVLPSYCLDKSKCLGLVMEVSSKYPYCDIKISGKNSLAECQDTKFIENFDLIICATGDETEERSFNSWIYKAELNNTPVVIYSWLEALGLGGHVITTIPKVKGCLNCCYIDNVTDEPSTVSNISFISPNQEVMVSYAGCGTHFLPFSGLDAQDTASLSVRTAINCLNARPQQGFVSSWVGTPDEALSKGIDLTHRYYHHRDGSLTFEHYRKACNVCQ</sequence>
<dbReference type="InterPro" id="IPR000594">
    <property type="entry name" value="ThiF_NAD_FAD-bd"/>
</dbReference>
<proteinExistence type="predicted"/>
<feature type="domain" description="Prokaryotic E2 family B" evidence="2">
    <location>
        <begin position="27"/>
        <end position="135"/>
    </location>
</feature>
<dbReference type="PANTHER" id="PTHR10953">
    <property type="entry name" value="UBIQUITIN-ACTIVATING ENZYME E1"/>
    <property type="match status" value="1"/>
</dbReference>
<dbReference type="InterPro" id="IPR045886">
    <property type="entry name" value="ThiF/MoeB/HesA"/>
</dbReference>
<keyword evidence="3" id="KW-0548">Nucleotidyltransferase</keyword>
<reference evidence="3" key="1">
    <citation type="submission" date="2022-10" db="EMBL/GenBank/DDBJ databases">
        <title>Catenovulum adriacola sp. nov. isolated in the Harbour of Susak.</title>
        <authorList>
            <person name="Schoch T."/>
            <person name="Reich S.J."/>
            <person name="Stoeferle S."/>
            <person name="Flaiz M."/>
            <person name="Kazda M."/>
            <person name="Riedel C.U."/>
            <person name="Duerre P."/>
        </authorList>
    </citation>
    <scope>NUCLEOTIDE SEQUENCE</scope>
    <source>
        <strain evidence="3">TS8</strain>
    </source>
</reference>
<dbReference type="Proteomes" id="UP001163726">
    <property type="component" value="Chromosome"/>
</dbReference>
<dbReference type="Gene3D" id="3.40.50.720">
    <property type="entry name" value="NAD(P)-binding Rossmann-like Domain"/>
    <property type="match status" value="1"/>
</dbReference>
<evidence type="ECO:0000313" key="3">
    <source>
        <dbReference type="EMBL" id="WAJ69531.1"/>
    </source>
</evidence>
<dbReference type="SUPFAM" id="SSF69572">
    <property type="entry name" value="Activating enzymes of the ubiquitin-like proteins"/>
    <property type="match status" value="1"/>
</dbReference>
<evidence type="ECO:0000313" key="4">
    <source>
        <dbReference type="Proteomes" id="UP001163726"/>
    </source>
</evidence>
<dbReference type="GO" id="GO:0016779">
    <property type="term" value="F:nucleotidyltransferase activity"/>
    <property type="evidence" value="ECO:0007669"/>
    <property type="project" value="UniProtKB-KW"/>
</dbReference>